<dbReference type="Pfam" id="PF10551">
    <property type="entry name" value="MULE"/>
    <property type="match status" value="1"/>
</dbReference>
<gene>
    <name evidence="2" type="ORF">LSAT_V11C300152000</name>
</gene>
<sequence length="406" mass="46884">MSLDRTFIINLYWGGTISYENGFVKGDHSTLTTLNIVRHKLQYEEFKDLLYALVLNISLCYEFDGKSNISRIISDSSLNVMYYLFKNDENYYVQVIIIVEKIAQEQVMPPSITSYIDLVHNFEVLEPKLSDVAFPLPNDDRFEADNDIGFDEANSQYSKDTSIELFSTVGEDSNDDDDDVSETRIMSFMNDVGDVGDADIIGLEDKIYVAKCKTLGDEGQSSTTMNYTLCCAWYVCAIKKKSSNVEDYTLGMAWKEKSHRHYLWNIRENFHEFPKYIAVLQASNPDMVVKWFHKPKDSSNVATFKYVFWAFGPAIDAFRLCRPVIFVDGCHLKGSYKVKLLVVVTKDANNNILPIAYAIVDEDSSYNWCWFFYQLRHFVAQDRQLCVISNRHQGIIHAMENLQEWK</sequence>
<protein>
    <recommendedName>
        <fullName evidence="1">MULE transposase domain-containing protein</fullName>
    </recommendedName>
</protein>
<evidence type="ECO:0000259" key="1">
    <source>
        <dbReference type="Pfam" id="PF10551"/>
    </source>
</evidence>
<organism evidence="2 3">
    <name type="scientific">Lactuca sativa</name>
    <name type="common">Garden lettuce</name>
    <dbReference type="NCBI Taxonomy" id="4236"/>
    <lineage>
        <taxon>Eukaryota</taxon>
        <taxon>Viridiplantae</taxon>
        <taxon>Streptophyta</taxon>
        <taxon>Embryophyta</taxon>
        <taxon>Tracheophyta</taxon>
        <taxon>Spermatophyta</taxon>
        <taxon>Magnoliopsida</taxon>
        <taxon>eudicotyledons</taxon>
        <taxon>Gunneridae</taxon>
        <taxon>Pentapetalae</taxon>
        <taxon>asterids</taxon>
        <taxon>campanulids</taxon>
        <taxon>Asterales</taxon>
        <taxon>Asteraceae</taxon>
        <taxon>Cichorioideae</taxon>
        <taxon>Cichorieae</taxon>
        <taxon>Lactucinae</taxon>
        <taxon>Lactuca</taxon>
    </lineage>
</organism>
<reference evidence="2 3" key="1">
    <citation type="journal article" date="2017" name="Nat. Commun.">
        <title>Genome assembly with in vitro proximity ligation data and whole-genome triplication in lettuce.</title>
        <authorList>
            <person name="Reyes-Chin-Wo S."/>
            <person name="Wang Z."/>
            <person name="Yang X."/>
            <person name="Kozik A."/>
            <person name="Arikit S."/>
            <person name="Song C."/>
            <person name="Xia L."/>
            <person name="Froenicke L."/>
            <person name="Lavelle D.O."/>
            <person name="Truco M.J."/>
            <person name="Xia R."/>
            <person name="Zhu S."/>
            <person name="Xu C."/>
            <person name="Xu H."/>
            <person name="Xu X."/>
            <person name="Cox K."/>
            <person name="Korf I."/>
            <person name="Meyers B.C."/>
            <person name="Michelmore R.W."/>
        </authorList>
    </citation>
    <scope>NUCLEOTIDE SEQUENCE [LARGE SCALE GENOMIC DNA]</scope>
    <source>
        <strain evidence="3">cv. Salinas</strain>
        <tissue evidence="2">Seedlings</tissue>
    </source>
</reference>
<proteinExistence type="predicted"/>
<dbReference type="PANTHER" id="PTHR31973:SF195">
    <property type="entry name" value="MUDR FAMILY TRANSPOSASE"/>
    <property type="match status" value="1"/>
</dbReference>
<keyword evidence="3" id="KW-1185">Reference proteome</keyword>
<dbReference type="Proteomes" id="UP000235145">
    <property type="component" value="Unassembled WGS sequence"/>
</dbReference>
<feature type="domain" description="MULE transposase" evidence="1">
    <location>
        <begin position="324"/>
        <end position="401"/>
    </location>
</feature>
<name>A0A9R1W1J9_LACSA</name>
<accession>A0A9R1W1J9</accession>
<dbReference type="PANTHER" id="PTHR31973">
    <property type="entry name" value="POLYPROTEIN, PUTATIVE-RELATED"/>
    <property type="match status" value="1"/>
</dbReference>
<dbReference type="InterPro" id="IPR018289">
    <property type="entry name" value="MULE_transposase_dom"/>
</dbReference>
<evidence type="ECO:0000313" key="2">
    <source>
        <dbReference type="EMBL" id="KAJ0215788.1"/>
    </source>
</evidence>
<evidence type="ECO:0000313" key="3">
    <source>
        <dbReference type="Proteomes" id="UP000235145"/>
    </source>
</evidence>
<comment type="caution">
    <text evidence="2">The sequence shown here is derived from an EMBL/GenBank/DDBJ whole genome shotgun (WGS) entry which is preliminary data.</text>
</comment>
<dbReference type="AlphaFoldDB" id="A0A9R1W1J9"/>
<dbReference type="EMBL" id="NBSK02000003">
    <property type="protein sequence ID" value="KAJ0215788.1"/>
    <property type="molecule type" value="Genomic_DNA"/>
</dbReference>